<dbReference type="Proteomes" id="UP000242637">
    <property type="component" value="Chromosome 1"/>
</dbReference>
<evidence type="ECO:0000313" key="3">
    <source>
        <dbReference type="EMBL" id="SNV18956.1"/>
    </source>
</evidence>
<dbReference type="AlphaFoldDB" id="A0A239VAA9"/>
<dbReference type="EMBL" id="LT906453">
    <property type="protein sequence ID" value="SNV18956.1"/>
    <property type="molecule type" value="Genomic_DNA"/>
</dbReference>
<dbReference type="PANTHER" id="PTHR37938">
    <property type="entry name" value="BLL0215 PROTEIN"/>
    <property type="match status" value="1"/>
</dbReference>
<dbReference type="RefSeq" id="WP_051277625.1">
    <property type="nucleotide sequence ID" value="NZ_LT906453.1"/>
</dbReference>
<organism evidence="3 4">
    <name type="scientific">Dermatophilus congolensis</name>
    <dbReference type="NCBI Taxonomy" id="1863"/>
    <lineage>
        <taxon>Bacteria</taxon>
        <taxon>Bacillati</taxon>
        <taxon>Actinomycetota</taxon>
        <taxon>Actinomycetes</taxon>
        <taxon>Micrococcales</taxon>
        <taxon>Dermatophilaceae</taxon>
        <taxon>Dermatophilus</taxon>
    </lineage>
</organism>
<dbReference type="STRING" id="1121387.GCA_000429885_01684"/>
<protein>
    <submittedName>
        <fullName evidence="3">Bacterial membrane flanked domain</fullName>
    </submittedName>
</protein>
<dbReference type="PANTHER" id="PTHR37938:SF1">
    <property type="entry name" value="BLL0215 PROTEIN"/>
    <property type="match status" value="1"/>
</dbReference>
<sequence>MGSEAQVLQRERGLRHASAFLLDDEEVVLATNMHWVNIAEPVATVVLSLLVCVWFNATNSSSAGDLLWWAWFAVLARWAWRWFEWRRQWFICTDQRLLLITGIWVRSVAMMPLGKVTDIKYNRSVLGRLLGFGDFRFETPGQDQAFDHVHPLPQPDDLYRKIIRQSMGDGSGKKNRSSQVSGEGVPAAEGGGDDGPAFEIGYEDVTPMHPIVPPTQPITEPFEVPSQWRRVPREDDVPAGSRRAHPDVPVVSDPIISGESRSGVFEQIEPGEGPVLKKYGRRRKR</sequence>
<evidence type="ECO:0000313" key="4">
    <source>
        <dbReference type="Proteomes" id="UP000242637"/>
    </source>
</evidence>
<feature type="region of interest" description="Disordered" evidence="1">
    <location>
        <begin position="220"/>
        <end position="256"/>
    </location>
</feature>
<dbReference type="OrthoDB" id="3354538at2"/>
<evidence type="ECO:0000259" key="2">
    <source>
        <dbReference type="Pfam" id="PF03703"/>
    </source>
</evidence>
<keyword evidence="4" id="KW-1185">Reference proteome</keyword>
<dbReference type="Pfam" id="PF03703">
    <property type="entry name" value="bPH_2"/>
    <property type="match status" value="1"/>
</dbReference>
<proteinExistence type="predicted"/>
<gene>
    <name evidence="3" type="ORF">SAMEA4475696_00585</name>
</gene>
<feature type="region of interest" description="Disordered" evidence="1">
    <location>
        <begin position="168"/>
        <end position="198"/>
    </location>
</feature>
<accession>A0A239VAA9</accession>
<evidence type="ECO:0000256" key="1">
    <source>
        <dbReference type="SAM" id="MobiDB-lite"/>
    </source>
</evidence>
<reference evidence="3 4" key="1">
    <citation type="submission" date="2017-06" db="EMBL/GenBank/DDBJ databases">
        <authorList>
            <consortium name="Pathogen Informatics"/>
        </authorList>
    </citation>
    <scope>NUCLEOTIDE SEQUENCE [LARGE SCALE GENOMIC DNA]</scope>
    <source>
        <strain evidence="3 4">NCTC13039</strain>
    </source>
</reference>
<dbReference type="GeneID" id="63458862"/>
<dbReference type="InterPro" id="IPR005182">
    <property type="entry name" value="YdbS-like_PH"/>
</dbReference>
<dbReference type="KEGG" id="dco:SAMEA4475696_0585"/>
<name>A0A239VAA9_9MICO</name>
<feature type="domain" description="YdbS-like PH" evidence="2">
    <location>
        <begin position="85"/>
        <end position="162"/>
    </location>
</feature>